<name>A0A5N7MIF2_9HYPH</name>
<proteinExistence type="predicted"/>
<dbReference type="PANTHER" id="PTHR21089">
    <property type="entry name" value="SHIKIMATE DEHYDROGENASE"/>
    <property type="match status" value="1"/>
</dbReference>
<dbReference type="PANTHER" id="PTHR21089:SF1">
    <property type="entry name" value="BIFUNCTIONAL 3-DEHYDROQUINATE DEHYDRATASE_SHIKIMATE DEHYDROGENASE, CHLOROPLASTIC"/>
    <property type="match status" value="1"/>
</dbReference>
<accession>A0A5N7MIF2</accession>
<sequence length="300" mass="32021">MTNEDPSGAKPQVDEASGLWTYPAVLVGLIGAGIQASRTPSLHECEGARQGLRYIYKLIDLEVLGLDARSLPEILTAAERFSFAGVNITHPCKQAVIPLLDELSPDAAALSAVNTVVLKDGRRVGHNTDWWGFTESFRRELSDARCDCVVQFGAGGAGAAVAHALLTLGAGEVIVIDIDEDRAQNLAAALCDRFGQGRASSSSSPADALAGANGMVNTTPLGMAKYPGMAVPADLLRRDLWVADIVYFPLETELLRQARARGCRTMFGGGMAVFQAVGAFRLFTGLEPDADRMLRHFSQM</sequence>
<keyword evidence="2" id="KW-0028">Amino-acid biosynthesis</keyword>
<dbReference type="SUPFAM" id="SSF51735">
    <property type="entry name" value="NAD(P)-binding Rossmann-fold domains"/>
    <property type="match status" value="1"/>
</dbReference>
<evidence type="ECO:0000259" key="6">
    <source>
        <dbReference type="Pfam" id="PF08501"/>
    </source>
</evidence>
<keyword evidence="3 8" id="KW-0560">Oxidoreductase</keyword>
<evidence type="ECO:0000256" key="4">
    <source>
        <dbReference type="ARBA" id="ARBA00023141"/>
    </source>
</evidence>
<dbReference type="GO" id="GO:0050661">
    <property type="term" value="F:NADP binding"/>
    <property type="evidence" value="ECO:0007669"/>
    <property type="project" value="TreeGrafter"/>
</dbReference>
<dbReference type="Pfam" id="PF18317">
    <property type="entry name" value="SDH_C"/>
    <property type="match status" value="1"/>
</dbReference>
<dbReference type="GO" id="GO:0004764">
    <property type="term" value="F:shikimate 3-dehydrogenase (NADP+) activity"/>
    <property type="evidence" value="ECO:0007669"/>
    <property type="project" value="UniProtKB-EC"/>
</dbReference>
<evidence type="ECO:0000256" key="2">
    <source>
        <dbReference type="ARBA" id="ARBA00022605"/>
    </source>
</evidence>
<comment type="caution">
    <text evidence="8">The sequence shown here is derived from an EMBL/GenBank/DDBJ whole genome shotgun (WGS) entry which is preliminary data.</text>
</comment>
<keyword evidence="4" id="KW-0057">Aromatic amino acid biosynthesis</keyword>
<dbReference type="GO" id="GO:0008652">
    <property type="term" value="P:amino acid biosynthetic process"/>
    <property type="evidence" value="ECO:0007669"/>
    <property type="project" value="UniProtKB-KW"/>
</dbReference>
<dbReference type="InterPro" id="IPR013708">
    <property type="entry name" value="Shikimate_DH-bd_N"/>
</dbReference>
<dbReference type="Proteomes" id="UP000403266">
    <property type="component" value="Unassembled WGS sequence"/>
</dbReference>
<evidence type="ECO:0000256" key="3">
    <source>
        <dbReference type="ARBA" id="ARBA00023002"/>
    </source>
</evidence>
<dbReference type="GO" id="GO:0019632">
    <property type="term" value="P:shikimate metabolic process"/>
    <property type="evidence" value="ECO:0007669"/>
    <property type="project" value="TreeGrafter"/>
</dbReference>
<dbReference type="InterPro" id="IPR046346">
    <property type="entry name" value="Aminoacid_DH-like_N_sf"/>
</dbReference>
<dbReference type="GO" id="GO:0005829">
    <property type="term" value="C:cytosol"/>
    <property type="evidence" value="ECO:0007669"/>
    <property type="project" value="TreeGrafter"/>
</dbReference>
<comment type="pathway">
    <text evidence="1">Metabolic intermediate biosynthesis; chorismate biosynthesis; chorismate from D-erythrose 4-phosphate and phosphoenolpyruvate: step 4/7.</text>
</comment>
<dbReference type="NCBIfam" id="NF001319">
    <property type="entry name" value="PRK00258.3-3"/>
    <property type="match status" value="1"/>
</dbReference>
<feature type="domain" description="SDH C-terminal" evidence="7">
    <location>
        <begin position="270"/>
        <end position="295"/>
    </location>
</feature>
<dbReference type="GO" id="GO:0009073">
    <property type="term" value="P:aromatic amino acid family biosynthetic process"/>
    <property type="evidence" value="ECO:0007669"/>
    <property type="project" value="UniProtKB-KW"/>
</dbReference>
<comment type="pathway">
    <text evidence="5">Aromatic compound metabolism; 3,4-dihydroxybenzoate biosynthesis; 3-dehydroquinate from D-quinate (NAD(+) route).</text>
</comment>
<dbReference type="FunFam" id="3.40.50.720:FF:000086">
    <property type="entry name" value="Quinate/shikimate dehydrogenase"/>
    <property type="match status" value="1"/>
</dbReference>
<dbReference type="Gene3D" id="3.40.50.10860">
    <property type="entry name" value="Leucine Dehydrogenase, chain A, domain 1"/>
    <property type="match status" value="1"/>
</dbReference>
<protein>
    <submittedName>
        <fullName evidence="8">Shikimate dehydrogenase</fullName>
        <ecNumber evidence="8">1.1.1.25</ecNumber>
    </submittedName>
</protein>
<evidence type="ECO:0000313" key="9">
    <source>
        <dbReference type="Proteomes" id="UP000403266"/>
    </source>
</evidence>
<dbReference type="SUPFAM" id="SSF53223">
    <property type="entry name" value="Aminoacid dehydrogenase-like, N-terminal domain"/>
    <property type="match status" value="1"/>
</dbReference>
<dbReference type="InterPro" id="IPR036291">
    <property type="entry name" value="NAD(P)-bd_dom_sf"/>
</dbReference>
<dbReference type="OrthoDB" id="9792692at2"/>
<dbReference type="Gene3D" id="3.40.50.720">
    <property type="entry name" value="NAD(P)-binding Rossmann-like Domain"/>
    <property type="match status" value="1"/>
</dbReference>
<dbReference type="CDD" id="cd01065">
    <property type="entry name" value="NAD_bind_Shikimate_DH"/>
    <property type="match status" value="1"/>
</dbReference>
<dbReference type="EMBL" id="VOSK01000057">
    <property type="protein sequence ID" value="MPR26673.1"/>
    <property type="molecule type" value="Genomic_DNA"/>
</dbReference>
<dbReference type="RefSeq" id="WP_152712840.1">
    <property type="nucleotide sequence ID" value="NZ_VOSJ01000056.1"/>
</dbReference>
<evidence type="ECO:0000259" key="7">
    <source>
        <dbReference type="Pfam" id="PF18317"/>
    </source>
</evidence>
<keyword evidence="9" id="KW-1185">Reference proteome</keyword>
<dbReference type="EC" id="1.1.1.25" evidence="8"/>
<evidence type="ECO:0000256" key="1">
    <source>
        <dbReference type="ARBA" id="ARBA00004871"/>
    </source>
</evidence>
<evidence type="ECO:0000313" key="8">
    <source>
        <dbReference type="EMBL" id="MPR26673.1"/>
    </source>
</evidence>
<gene>
    <name evidence="8" type="ORF">FS320_15980</name>
</gene>
<feature type="domain" description="Shikimate dehydrogenase substrate binding N-terminal" evidence="6">
    <location>
        <begin position="29"/>
        <end position="116"/>
    </location>
</feature>
<dbReference type="GO" id="GO:0009423">
    <property type="term" value="P:chorismate biosynthetic process"/>
    <property type="evidence" value="ECO:0007669"/>
    <property type="project" value="TreeGrafter"/>
</dbReference>
<dbReference type="InterPro" id="IPR022893">
    <property type="entry name" value="Shikimate_DH_fam"/>
</dbReference>
<evidence type="ECO:0000256" key="5">
    <source>
        <dbReference type="ARBA" id="ARBA00060613"/>
    </source>
</evidence>
<dbReference type="NCBIfam" id="NF009201">
    <property type="entry name" value="PRK12549.1"/>
    <property type="match status" value="1"/>
</dbReference>
<dbReference type="AlphaFoldDB" id="A0A5N7MIF2"/>
<organism evidence="8 9">
    <name type="scientific">Microvirga tunisiensis</name>
    <dbReference type="NCBI Taxonomy" id="2108360"/>
    <lineage>
        <taxon>Bacteria</taxon>
        <taxon>Pseudomonadati</taxon>
        <taxon>Pseudomonadota</taxon>
        <taxon>Alphaproteobacteria</taxon>
        <taxon>Hyphomicrobiales</taxon>
        <taxon>Methylobacteriaceae</taxon>
        <taxon>Microvirga</taxon>
    </lineage>
</organism>
<dbReference type="InterPro" id="IPR041121">
    <property type="entry name" value="SDH_C"/>
</dbReference>
<dbReference type="Pfam" id="PF08501">
    <property type="entry name" value="Shikimate_dh_N"/>
    <property type="match status" value="1"/>
</dbReference>
<reference evidence="8 9" key="1">
    <citation type="journal article" date="2019" name="Syst. Appl. Microbiol.">
        <title>Microvirga tunisiensis sp. nov., a root nodule symbiotic bacterium isolated from Lupinus micranthus and L. luteus grown in Northern Tunisia.</title>
        <authorList>
            <person name="Msaddak A."/>
            <person name="Rejili M."/>
            <person name="Duran D."/>
            <person name="Mars M."/>
            <person name="Palacios J.M."/>
            <person name="Ruiz-Argueso T."/>
            <person name="Rey L."/>
            <person name="Imperial J."/>
        </authorList>
    </citation>
    <scope>NUCLEOTIDE SEQUENCE [LARGE SCALE GENOMIC DNA]</scope>
    <source>
        <strain evidence="8 9">Lmie10</strain>
    </source>
</reference>